<dbReference type="PANTHER" id="PTHR30592:SF1">
    <property type="entry name" value="SULFUR CARRIER PROTEIN FDHD"/>
    <property type="match status" value="1"/>
</dbReference>
<accession>A0A221MA22</accession>
<dbReference type="AlphaFoldDB" id="A0A221MA22"/>
<dbReference type="GO" id="GO:0005737">
    <property type="term" value="C:cytoplasm"/>
    <property type="evidence" value="ECO:0007669"/>
    <property type="project" value="UniProtKB-SubCell"/>
</dbReference>
<dbReference type="InterPro" id="IPR003786">
    <property type="entry name" value="FdhD"/>
</dbReference>
<keyword evidence="2 3" id="KW-0501">Molybdenum cofactor biosynthesis</keyword>
<organism evidence="4 5">
    <name type="scientific">Virgibacillus necropolis</name>
    <dbReference type="NCBI Taxonomy" id="163877"/>
    <lineage>
        <taxon>Bacteria</taxon>
        <taxon>Bacillati</taxon>
        <taxon>Bacillota</taxon>
        <taxon>Bacilli</taxon>
        <taxon>Bacillales</taxon>
        <taxon>Bacillaceae</taxon>
        <taxon>Virgibacillus</taxon>
    </lineage>
</organism>
<dbReference type="PANTHER" id="PTHR30592">
    <property type="entry name" value="FORMATE DEHYDROGENASE"/>
    <property type="match status" value="1"/>
</dbReference>
<dbReference type="Proteomes" id="UP000204391">
    <property type="component" value="Chromosome"/>
</dbReference>
<feature type="active site" description="Cysteine persulfide intermediate" evidence="3">
    <location>
        <position position="107"/>
    </location>
</feature>
<sequence length="263" mass="29693">MVQNSSQKRSITKYINGKFEVMEDAVATEFPITIHINGEEFATIVCTPTHLDELVIGFLASEGVIYFRDDIKDLQIDKRLGFAYVMLKTKIQLNQRYYSKRFIGSCCGKSRQFYFQNDVRTAKTSMSKTTIKANDCLNLMNRMQENSIMFKNTGGVHNAALCTPSKLIVDRTDIGRHNTLDKLYGYSILEKIHVRDKIIVFSGRISSEVLTKVAKIGVGIILSKSAPTDLAIQLAEDLNITTVGFIRGQSFNVYSHAERITNR</sequence>
<evidence type="ECO:0000256" key="3">
    <source>
        <dbReference type="HAMAP-Rule" id="MF_00187"/>
    </source>
</evidence>
<comment type="caution">
    <text evidence="3">Lacks conserved residue(s) required for the propagation of feature annotation.</text>
</comment>
<protein>
    <recommendedName>
        <fullName evidence="3">Sulfur carrier protein FdhD</fullName>
    </recommendedName>
</protein>
<name>A0A221MA22_9BACI</name>
<dbReference type="InterPro" id="IPR016193">
    <property type="entry name" value="Cytidine_deaminase-like"/>
</dbReference>
<dbReference type="SUPFAM" id="SSF53927">
    <property type="entry name" value="Cytidine deaminase-like"/>
    <property type="match status" value="1"/>
</dbReference>
<comment type="subcellular location">
    <subcellularLocation>
        <location evidence="3">Cytoplasm</location>
    </subcellularLocation>
</comment>
<evidence type="ECO:0000313" key="5">
    <source>
        <dbReference type="Proteomes" id="UP000204391"/>
    </source>
</evidence>
<evidence type="ECO:0000313" key="4">
    <source>
        <dbReference type="EMBL" id="ASN04479.1"/>
    </source>
</evidence>
<reference evidence="4 5" key="1">
    <citation type="journal article" date="2003" name="Int. J. Syst. Evol. Microbiol.">
        <title>Virgibacillus carmonensis sp. nov., Virgibacillus necropolis sp. nov. and Virgibacillus picturae sp. nov., three novel species isolated from deteriorated mural paintings, transfer of the species of the genus salibacillus to Virgibacillus, as Virgibacillus marismortui comb. nov. and Virgibacillus salexigens comb. nov., and emended description of the genus Virgibacillus.</title>
        <authorList>
            <person name="Heyrman J."/>
            <person name="Logan N.A."/>
            <person name="Busse H.J."/>
            <person name="Balcaen A."/>
            <person name="Lebbe L."/>
            <person name="Rodriguez-Diaz M."/>
            <person name="Swings J."/>
            <person name="De Vos P."/>
        </authorList>
    </citation>
    <scope>NUCLEOTIDE SEQUENCE [LARGE SCALE GENOMIC DNA]</scope>
    <source>
        <strain evidence="4 5">LMG 19488</strain>
    </source>
</reference>
<evidence type="ECO:0000256" key="1">
    <source>
        <dbReference type="ARBA" id="ARBA00022490"/>
    </source>
</evidence>
<proteinExistence type="inferred from homology"/>
<comment type="similarity">
    <text evidence="3">Belongs to the FdhD family.</text>
</comment>
<dbReference type="GO" id="GO:0006777">
    <property type="term" value="P:Mo-molybdopterin cofactor biosynthetic process"/>
    <property type="evidence" value="ECO:0007669"/>
    <property type="project" value="UniProtKB-UniRule"/>
</dbReference>
<comment type="function">
    <text evidence="3">Required for formate dehydrogenase (FDH) activity. Acts as a sulfur carrier protein that transfers sulfur from IscS to the molybdenum cofactor prior to its insertion into FDH.</text>
</comment>
<keyword evidence="5" id="KW-1185">Reference proteome</keyword>
<dbReference type="Gene3D" id="3.10.20.10">
    <property type="match status" value="1"/>
</dbReference>
<gene>
    <name evidence="3" type="primary">fdhD</name>
    <name evidence="4" type="ORF">CFK40_05375</name>
</gene>
<dbReference type="GO" id="GO:0016783">
    <property type="term" value="F:sulfurtransferase activity"/>
    <property type="evidence" value="ECO:0007669"/>
    <property type="project" value="InterPro"/>
</dbReference>
<dbReference type="KEGG" id="vne:CFK40_05375"/>
<evidence type="ECO:0000256" key="2">
    <source>
        <dbReference type="ARBA" id="ARBA00023150"/>
    </source>
</evidence>
<dbReference type="OrthoDB" id="9782042at2"/>
<dbReference type="NCBIfam" id="TIGR00129">
    <property type="entry name" value="fdhD_narQ"/>
    <property type="match status" value="1"/>
</dbReference>
<dbReference type="EMBL" id="CP022437">
    <property type="protein sequence ID" value="ASN04479.1"/>
    <property type="molecule type" value="Genomic_DNA"/>
</dbReference>
<dbReference type="HAMAP" id="MF_00187">
    <property type="entry name" value="FdhD"/>
    <property type="match status" value="1"/>
</dbReference>
<dbReference type="Gene3D" id="3.40.140.10">
    <property type="entry name" value="Cytidine Deaminase, domain 2"/>
    <property type="match status" value="1"/>
</dbReference>
<dbReference type="GO" id="GO:0097163">
    <property type="term" value="F:sulfur carrier activity"/>
    <property type="evidence" value="ECO:0007669"/>
    <property type="project" value="UniProtKB-UniRule"/>
</dbReference>
<keyword evidence="1 3" id="KW-0963">Cytoplasm</keyword>
<dbReference type="Pfam" id="PF02634">
    <property type="entry name" value="FdhD-NarQ"/>
    <property type="match status" value="1"/>
</dbReference>
<dbReference type="RefSeq" id="WP_089531263.1">
    <property type="nucleotide sequence ID" value="NZ_CP022437.1"/>
</dbReference>
<dbReference type="PIRSF" id="PIRSF015626">
    <property type="entry name" value="FdhD"/>
    <property type="match status" value="1"/>
</dbReference>